<keyword evidence="1" id="KW-0269">Exonuclease</keyword>
<sequence length="271" mass="31322">MNYCFWNLNNHDLADLLYDLVEEQSIDLIFLAECNLKPGDVLRKLNRSTNAFYFCAGINCDKIQIYTRFKDSLLGLLSETRRMTARYLYSPVLSNTITLLCLHLPSKLYWTGDDQAAYLMGVKSFIDSVESLVGHKRTVVFGDFNMHPFEHGLVQSTGFHTTMERTIAKRLVRTVDGVEYDFFYNPMWSFLGDLGKGKVSGTHYYSPAKPISYHWNLFDQVIMRPALIDYFDDEYLDIVTHIKGTSLLTEEGLIDTKHFSDHLPIKFSYNL</sequence>
<proteinExistence type="predicted"/>
<keyword evidence="1" id="KW-0540">Nuclease</keyword>
<reference evidence="1 2" key="1">
    <citation type="journal article" date="2013" name="Stand. Genomic Sci.">
        <title>Genomic Encyclopedia of Type Strains, Phase I: The one thousand microbial genomes (KMG-I) project.</title>
        <authorList>
            <person name="Kyrpides N.C."/>
            <person name="Woyke T."/>
            <person name="Eisen J.A."/>
            <person name="Garrity G."/>
            <person name="Lilburn T.G."/>
            <person name="Beck B.J."/>
            <person name="Whitman W.B."/>
            <person name="Hugenholtz P."/>
            <person name="Klenk H.P."/>
        </authorList>
    </citation>
    <scope>NUCLEOTIDE SEQUENCE [LARGE SCALE GENOMIC DNA]</scope>
    <source>
        <strain evidence="1 2">DSM 13484</strain>
    </source>
</reference>
<gene>
    <name evidence="1" type="ORF">LX66_1212</name>
</gene>
<dbReference type="Proteomes" id="UP000316778">
    <property type="component" value="Unassembled WGS sequence"/>
</dbReference>
<dbReference type="GO" id="GO:0004527">
    <property type="term" value="F:exonuclease activity"/>
    <property type="evidence" value="ECO:0007669"/>
    <property type="project" value="UniProtKB-KW"/>
</dbReference>
<accession>A0A562TE58</accession>
<evidence type="ECO:0000313" key="2">
    <source>
        <dbReference type="Proteomes" id="UP000316778"/>
    </source>
</evidence>
<dbReference type="OrthoDB" id="262492at2"/>
<keyword evidence="2" id="KW-1185">Reference proteome</keyword>
<keyword evidence="1" id="KW-0255">Endonuclease</keyword>
<organism evidence="1 2">
    <name type="scientific">Chitinophaga japonensis</name>
    <name type="common">Flexibacter japonensis</name>
    <dbReference type="NCBI Taxonomy" id="104662"/>
    <lineage>
        <taxon>Bacteria</taxon>
        <taxon>Pseudomonadati</taxon>
        <taxon>Bacteroidota</taxon>
        <taxon>Chitinophagia</taxon>
        <taxon>Chitinophagales</taxon>
        <taxon>Chitinophagaceae</taxon>
        <taxon>Chitinophaga</taxon>
    </lineage>
</organism>
<protein>
    <submittedName>
        <fullName evidence="1">Endonuclease/Exonuclease/phosphatase family protein</fullName>
    </submittedName>
</protein>
<dbReference type="InterPro" id="IPR036691">
    <property type="entry name" value="Endo/exonu/phosph_ase_sf"/>
</dbReference>
<dbReference type="RefSeq" id="WP_145710963.1">
    <property type="nucleotide sequence ID" value="NZ_BAAAFY010000001.1"/>
</dbReference>
<dbReference type="EMBL" id="VLLG01000002">
    <property type="protein sequence ID" value="TWI91831.1"/>
    <property type="molecule type" value="Genomic_DNA"/>
</dbReference>
<dbReference type="Gene3D" id="3.60.10.10">
    <property type="entry name" value="Endonuclease/exonuclease/phosphatase"/>
    <property type="match status" value="1"/>
</dbReference>
<keyword evidence="1" id="KW-0378">Hydrolase</keyword>
<evidence type="ECO:0000313" key="1">
    <source>
        <dbReference type="EMBL" id="TWI91831.1"/>
    </source>
</evidence>
<dbReference type="GO" id="GO:0004519">
    <property type="term" value="F:endonuclease activity"/>
    <property type="evidence" value="ECO:0007669"/>
    <property type="project" value="UniProtKB-KW"/>
</dbReference>
<name>A0A562TE58_CHIJA</name>
<comment type="caution">
    <text evidence="1">The sequence shown here is derived from an EMBL/GenBank/DDBJ whole genome shotgun (WGS) entry which is preliminary data.</text>
</comment>
<dbReference type="AlphaFoldDB" id="A0A562TE58"/>
<dbReference type="SUPFAM" id="SSF56219">
    <property type="entry name" value="DNase I-like"/>
    <property type="match status" value="1"/>
</dbReference>